<proteinExistence type="predicted"/>
<evidence type="ECO:0000313" key="6">
    <source>
        <dbReference type="Proteomes" id="UP000287296"/>
    </source>
</evidence>
<reference evidence="4 7" key="2">
    <citation type="submission" date="2021-03" db="EMBL/GenBank/DDBJ databases">
        <title>Antimicrobial resistance genes in bacteria isolated from Japanese honey, and their potential for conferring macrolide and lincosamide resistance in the American foulbrood pathogen Paenibacillus larvae.</title>
        <authorList>
            <person name="Okamoto M."/>
            <person name="Kumagai M."/>
            <person name="Kanamori H."/>
            <person name="Takamatsu D."/>
        </authorList>
    </citation>
    <scope>NUCLEOTIDE SEQUENCE [LARGE SCALE GENOMIC DNA]</scope>
    <source>
        <strain evidence="4 7">J6TS1</strain>
    </source>
</reference>
<dbReference type="InterPro" id="IPR003593">
    <property type="entry name" value="AAA+_ATPase"/>
</dbReference>
<dbReference type="AlphaFoldDB" id="A0A429X0B3"/>
<dbReference type="Pfam" id="PF00005">
    <property type="entry name" value="ABC_tran"/>
    <property type="match status" value="1"/>
</dbReference>
<sequence>MTIKLNDVTKKYGAEKALNSVTLHFEPGKIYGLLGPNGSGKSTTLKLITGLVYPNSGTVSVLQEKVTRRISKKVAYLTELDMFYDSFTTGKMIDFYNSQFPDFDREKAFQLLQEMELSTDKKIKQLSKGNRGRLKLVLTLARDVPVVLLDEPFSGLDPMVRDSIVKSLLTYINFEEQTVIIATHEIDEIEPIMDEVVAIYNGDIIGHENVETLREEQGLSVLEWFKSTMENKRKGV</sequence>
<accession>A0A429X0B3</accession>
<keyword evidence="7" id="KW-1185">Reference proteome</keyword>
<dbReference type="PROSITE" id="PS50893">
    <property type="entry name" value="ABC_TRANSPORTER_2"/>
    <property type="match status" value="1"/>
</dbReference>
<dbReference type="GO" id="GO:0016887">
    <property type="term" value="F:ATP hydrolysis activity"/>
    <property type="evidence" value="ECO:0007669"/>
    <property type="project" value="InterPro"/>
</dbReference>
<dbReference type="Gene3D" id="3.40.50.300">
    <property type="entry name" value="P-loop containing nucleotide triphosphate hydrolases"/>
    <property type="match status" value="1"/>
</dbReference>
<dbReference type="SMART" id="SM00382">
    <property type="entry name" value="AAA"/>
    <property type="match status" value="1"/>
</dbReference>
<reference evidence="5 6" key="1">
    <citation type="submission" date="2018-12" db="EMBL/GenBank/DDBJ databases">
        <authorList>
            <person name="Sun L."/>
            <person name="Chen Z."/>
        </authorList>
    </citation>
    <scope>NUCLEOTIDE SEQUENCE [LARGE SCALE GENOMIC DNA]</scope>
    <source>
        <strain evidence="5 6">LMG 29736</strain>
    </source>
</reference>
<keyword evidence="2 5" id="KW-0067">ATP-binding</keyword>
<evidence type="ECO:0000256" key="1">
    <source>
        <dbReference type="ARBA" id="ARBA00022741"/>
    </source>
</evidence>
<dbReference type="PANTHER" id="PTHR43158:SF1">
    <property type="entry name" value="ABC TRANSPORTER, ATP-BINDING PROTEIN"/>
    <property type="match status" value="1"/>
</dbReference>
<feature type="domain" description="ABC transporter" evidence="3">
    <location>
        <begin position="3"/>
        <end position="226"/>
    </location>
</feature>
<evidence type="ECO:0000313" key="4">
    <source>
        <dbReference type="EMBL" id="GIN98262.1"/>
    </source>
</evidence>
<dbReference type="CDD" id="cd03230">
    <property type="entry name" value="ABC_DR_subfamily_A"/>
    <property type="match status" value="1"/>
</dbReference>
<dbReference type="OrthoDB" id="9804819at2"/>
<dbReference type="InterPro" id="IPR027417">
    <property type="entry name" value="P-loop_NTPase"/>
</dbReference>
<dbReference type="EMBL" id="BORJ01000013">
    <property type="protein sequence ID" value="GIN98262.1"/>
    <property type="molecule type" value="Genomic_DNA"/>
</dbReference>
<dbReference type="Proteomes" id="UP000680670">
    <property type="component" value="Unassembled WGS sequence"/>
</dbReference>
<dbReference type="InterPro" id="IPR003439">
    <property type="entry name" value="ABC_transporter-like_ATP-bd"/>
</dbReference>
<organism evidence="5 6">
    <name type="scientific">Siminovitchia terrae</name>
    <name type="common">Bacillus terrae</name>
    <dbReference type="NCBI Taxonomy" id="1914933"/>
    <lineage>
        <taxon>Bacteria</taxon>
        <taxon>Bacillati</taxon>
        <taxon>Bacillota</taxon>
        <taxon>Bacilli</taxon>
        <taxon>Bacillales</taxon>
        <taxon>Bacillaceae</taxon>
        <taxon>Siminovitchia</taxon>
    </lineage>
</organism>
<protein>
    <submittedName>
        <fullName evidence="4 5">ABC transporter ATP-binding protein</fullName>
    </submittedName>
</protein>
<dbReference type="RefSeq" id="WP_120119532.1">
    <property type="nucleotide sequence ID" value="NZ_BORJ01000013.1"/>
</dbReference>
<dbReference type="SUPFAM" id="SSF52540">
    <property type="entry name" value="P-loop containing nucleoside triphosphate hydrolases"/>
    <property type="match status" value="1"/>
</dbReference>
<comment type="caution">
    <text evidence="5">The sequence shown here is derived from an EMBL/GenBank/DDBJ whole genome shotgun (WGS) entry which is preliminary data.</text>
</comment>
<gene>
    <name evidence="4" type="primary">yhcG</name>
    <name evidence="5" type="ORF">D5F11_025430</name>
    <name evidence="4" type="ORF">J6TS1_41320</name>
</gene>
<dbReference type="GO" id="GO:0005524">
    <property type="term" value="F:ATP binding"/>
    <property type="evidence" value="ECO:0007669"/>
    <property type="project" value="UniProtKB-KW"/>
</dbReference>
<evidence type="ECO:0000259" key="3">
    <source>
        <dbReference type="PROSITE" id="PS50893"/>
    </source>
</evidence>
<keyword evidence="1" id="KW-0547">Nucleotide-binding</keyword>
<name>A0A429X0B3_SIMTE</name>
<evidence type="ECO:0000313" key="7">
    <source>
        <dbReference type="Proteomes" id="UP000680670"/>
    </source>
</evidence>
<dbReference type="EMBL" id="QYTW02000051">
    <property type="protein sequence ID" value="RST56944.1"/>
    <property type="molecule type" value="Genomic_DNA"/>
</dbReference>
<evidence type="ECO:0000256" key="2">
    <source>
        <dbReference type="ARBA" id="ARBA00022840"/>
    </source>
</evidence>
<evidence type="ECO:0000313" key="5">
    <source>
        <dbReference type="EMBL" id="RST56944.1"/>
    </source>
</evidence>
<dbReference type="PANTHER" id="PTHR43158">
    <property type="entry name" value="SKFA PEPTIDE EXPORT ATP-BINDING PROTEIN SKFE"/>
    <property type="match status" value="1"/>
</dbReference>
<dbReference type="Proteomes" id="UP000287296">
    <property type="component" value="Unassembled WGS sequence"/>
</dbReference>